<dbReference type="SUPFAM" id="SSF52821">
    <property type="entry name" value="Rhodanese/Cell cycle control phosphatase"/>
    <property type="match status" value="1"/>
</dbReference>
<protein>
    <recommendedName>
        <fullName evidence="1">tRNA uridine(34) hydroxylase</fullName>
        <ecNumber evidence="1">1.14.-.-</ecNumber>
    </recommendedName>
    <alternativeName>
        <fullName evidence="1">tRNA hydroxylation protein O</fullName>
    </alternativeName>
</protein>
<sequence length="322" mass="36392">MAQFLVAALYKFVPLADYRALREPLFEFCRAHDVRGTLLLAEEGINGTIAGPEEGVRAVLRHLRGDPRLAGLEHKESWAEGQPFYRLKVKLKREIVTMGVPNIQAETMAGTYVAPEDWNQLISDPEVVVIDVRNDYEVAIGSFEGAVNPHTRSFTEFPEWVEQQAQSGGLLDRQKKPRVAMFCTGGIRCEKSTAYLRSQGYDEVYHLHGGVLKYLETVPAMQSRWEGECFVFDERVSVGHGLRPGDYELCRACRLPLSQADKASPLYEEGISCPHCHGTHTEEQLRRFRDRQKQVELARRRNTRHIGAAMPARPAPTSETDI</sequence>
<comment type="similarity">
    <text evidence="1">Belongs to the TrhO family.</text>
</comment>
<dbReference type="NCBIfam" id="NF001136">
    <property type="entry name" value="PRK00142.1-4"/>
    <property type="match status" value="1"/>
</dbReference>
<dbReference type="HAMAP" id="MF_00469">
    <property type="entry name" value="TrhO"/>
    <property type="match status" value="1"/>
</dbReference>
<evidence type="ECO:0000313" key="4">
    <source>
        <dbReference type="Proteomes" id="UP000246145"/>
    </source>
</evidence>
<evidence type="ECO:0000313" key="3">
    <source>
        <dbReference type="EMBL" id="PVY68229.1"/>
    </source>
</evidence>
<keyword evidence="1" id="KW-0560">Oxidoreductase</keyword>
<gene>
    <name evidence="1" type="primary">trhO</name>
    <name evidence="3" type="ORF">C7440_0620</name>
</gene>
<feature type="domain" description="Rhodanese" evidence="2">
    <location>
        <begin position="123"/>
        <end position="223"/>
    </location>
</feature>
<dbReference type="RefSeq" id="WP_017524782.1">
    <property type="nucleotide sequence ID" value="NZ_JACCEX010000001.1"/>
</dbReference>
<dbReference type="CDD" id="cd01518">
    <property type="entry name" value="RHOD_YceA"/>
    <property type="match status" value="1"/>
</dbReference>
<organism evidence="3 4">
    <name type="scientific">Pusillimonas noertemannii</name>
    <dbReference type="NCBI Taxonomy" id="305977"/>
    <lineage>
        <taxon>Bacteria</taxon>
        <taxon>Pseudomonadati</taxon>
        <taxon>Pseudomonadota</taxon>
        <taxon>Betaproteobacteria</taxon>
        <taxon>Burkholderiales</taxon>
        <taxon>Alcaligenaceae</taxon>
        <taxon>Pusillimonas</taxon>
    </lineage>
</organism>
<evidence type="ECO:0000256" key="1">
    <source>
        <dbReference type="HAMAP-Rule" id="MF_00469"/>
    </source>
</evidence>
<keyword evidence="1" id="KW-0819">tRNA processing</keyword>
<dbReference type="Pfam" id="PF00581">
    <property type="entry name" value="Rhodanese"/>
    <property type="match status" value="1"/>
</dbReference>
<dbReference type="PANTHER" id="PTHR43268">
    <property type="entry name" value="THIOSULFATE SULFURTRANSFERASE/RHODANESE-LIKE DOMAIN-CONTAINING PROTEIN 2"/>
    <property type="match status" value="1"/>
</dbReference>
<comment type="catalytic activity">
    <reaction evidence="1">
        <text>uridine(34) in tRNA + AH2 + O2 = 5-hydroxyuridine(34) in tRNA + A + H2O</text>
        <dbReference type="Rhea" id="RHEA:64224"/>
        <dbReference type="Rhea" id="RHEA-COMP:11727"/>
        <dbReference type="Rhea" id="RHEA-COMP:13381"/>
        <dbReference type="ChEBI" id="CHEBI:13193"/>
        <dbReference type="ChEBI" id="CHEBI:15377"/>
        <dbReference type="ChEBI" id="CHEBI:15379"/>
        <dbReference type="ChEBI" id="CHEBI:17499"/>
        <dbReference type="ChEBI" id="CHEBI:65315"/>
        <dbReference type="ChEBI" id="CHEBI:136877"/>
    </reaction>
</comment>
<dbReference type="GO" id="GO:0016705">
    <property type="term" value="F:oxidoreductase activity, acting on paired donors, with incorporation or reduction of molecular oxygen"/>
    <property type="evidence" value="ECO:0007669"/>
    <property type="project" value="UniProtKB-UniRule"/>
</dbReference>
<dbReference type="Gene3D" id="3.40.250.10">
    <property type="entry name" value="Rhodanese-like domain"/>
    <property type="match status" value="1"/>
</dbReference>
<dbReference type="STRING" id="1231391.GCA_000308195_02429"/>
<dbReference type="EC" id="1.14.-.-" evidence="1"/>
<keyword evidence="4" id="KW-1185">Reference proteome</keyword>
<dbReference type="InterPro" id="IPR001763">
    <property type="entry name" value="Rhodanese-like_dom"/>
</dbReference>
<dbReference type="InterPro" id="IPR040503">
    <property type="entry name" value="TRHO_N"/>
</dbReference>
<dbReference type="PROSITE" id="PS50206">
    <property type="entry name" value="RHODANESE_3"/>
    <property type="match status" value="1"/>
</dbReference>
<reference evidence="3 4" key="1">
    <citation type="submission" date="2018-04" db="EMBL/GenBank/DDBJ databases">
        <title>Genomic Encyclopedia of Type Strains, Phase IV (KMG-IV): sequencing the most valuable type-strain genomes for metagenomic binning, comparative biology and taxonomic classification.</title>
        <authorList>
            <person name="Goeker M."/>
        </authorList>
    </citation>
    <scope>NUCLEOTIDE SEQUENCE [LARGE SCALE GENOMIC DNA]</scope>
    <source>
        <strain evidence="3 4">DSM 10065</strain>
    </source>
</reference>
<dbReference type="PANTHER" id="PTHR43268:SF3">
    <property type="entry name" value="RHODANESE-LIKE DOMAIN-CONTAINING PROTEIN 7-RELATED"/>
    <property type="match status" value="1"/>
</dbReference>
<dbReference type="GO" id="GO:0006400">
    <property type="term" value="P:tRNA modification"/>
    <property type="evidence" value="ECO:0007669"/>
    <property type="project" value="UniProtKB-UniRule"/>
</dbReference>
<dbReference type="OrthoDB" id="9778326at2"/>
<dbReference type="SMART" id="SM00450">
    <property type="entry name" value="RHOD"/>
    <property type="match status" value="1"/>
</dbReference>
<name>A0A2U1CQT1_9BURK</name>
<dbReference type="Proteomes" id="UP000246145">
    <property type="component" value="Unassembled WGS sequence"/>
</dbReference>
<dbReference type="EMBL" id="QEKO01000001">
    <property type="protein sequence ID" value="PVY68229.1"/>
    <property type="molecule type" value="Genomic_DNA"/>
</dbReference>
<evidence type="ECO:0000259" key="2">
    <source>
        <dbReference type="PROSITE" id="PS50206"/>
    </source>
</evidence>
<comment type="caution">
    <text evidence="3">The sequence shown here is derived from an EMBL/GenBank/DDBJ whole genome shotgun (WGS) entry which is preliminary data.</text>
</comment>
<dbReference type="AlphaFoldDB" id="A0A2U1CQT1"/>
<accession>A0A2U1CQT1</accession>
<comment type="function">
    <text evidence="1">Catalyzes oxygen-dependent 5-hydroxyuridine (ho5U) modification at position 34 in tRNAs.</text>
</comment>
<dbReference type="Gene3D" id="3.30.70.100">
    <property type="match status" value="1"/>
</dbReference>
<dbReference type="Pfam" id="PF17773">
    <property type="entry name" value="UPF0176_N"/>
    <property type="match status" value="1"/>
</dbReference>
<dbReference type="InterPro" id="IPR020936">
    <property type="entry name" value="TrhO"/>
</dbReference>
<proteinExistence type="inferred from homology"/>
<dbReference type="InterPro" id="IPR036873">
    <property type="entry name" value="Rhodanese-like_dom_sf"/>
</dbReference>